<feature type="binding site" evidence="10">
    <location>
        <position position="302"/>
    </location>
    <ligand>
        <name>Zn(2+)</name>
        <dbReference type="ChEBI" id="CHEBI:29105"/>
    </ligand>
</feature>
<feature type="domain" description="EngC GTPase" evidence="12">
    <location>
        <begin position="123"/>
        <end position="270"/>
    </location>
</feature>
<gene>
    <name evidence="10 14" type="primary">rsgA</name>
    <name evidence="14" type="ORF">PUW25_10090</name>
</gene>
<comment type="similarity">
    <text evidence="10">Belongs to the TRAFAC class YlqF/YawG GTPase family. RsgA subfamily.</text>
</comment>
<dbReference type="Pfam" id="PF03193">
    <property type="entry name" value="RsgA_GTPase"/>
    <property type="match status" value="1"/>
</dbReference>
<evidence type="ECO:0000256" key="5">
    <source>
        <dbReference type="ARBA" id="ARBA00022741"/>
    </source>
</evidence>
<dbReference type="EMBL" id="CP118108">
    <property type="protein sequence ID" value="WDI04270.1"/>
    <property type="molecule type" value="Genomic_DNA"/>
</dbReference>
<dbReference type="HAMAP" id="MF_01820">
    <property type="entry name" value="GTPase_RsgA"/>
    <property type="match status" value="1"/>
</dbReference>
<feature type="binding site" evidence="10">
    <location>
        <position position="308"/>
    </location>
    <ligand>
        <name>Zn(2+)</name>
        <dbReference type="ChEBI" id="CHEBI:29105"/>
    </ligand>
</feature>
<accession>A0ABY7XHD9</accession>
<evidence type="ECO:0000256" key="9">
    <source>
        <dbReference type="ARBA" id="ARBA00023134"/>
    </source>
</evidence>
<proteinExistence type="inferred from homology"/>
<comment type="subunit">
    <text evidence="10">Monomer. Associates with 30S ribosomal subunit, binds 16S rRNA.</text>
</comment>
<dbReference type="EC" id="3.6.1.-" evidence="10"/>
<keyword evidence="9 10" id="KW-0342">GTP-binding</keyword>
<keyword evidence="7 10" id="KW-0862">Zinc</keyword>
<dbReference type="InterPro" id="IPR004881">
    <property type="entry name" value="Ribosome_biogen_GTPase_RsgA"/>
</dbReference>
<dbReference type="InterPro" id="IPR027417">
    <property type="entry name" value="P-loop_NTPase"/>
</dbReference>
<feature type="binding site" evidence="10">
    <location>
        <begin position="162"/>
        <end position="165"/>
    </location>
    <ligand>
        <name>GTP</name>
        <dbReference type="ChEBI" id="CHEBI:37565"/>
    </ligand>
</feature>
<dbReference type="PROSITE" id="PS50936">
    <property type="entry name" value="ENGC_GTPASE"/>
    <property type="match status" value="1"/>
</dbReference>
<evidence type="ECO:0000256" key="3">
    <source>
        <dbReference type="ARBA" id="ARBA00022723"/>
    </source>
</evidence>
<dbReference type="NCBIfam" id="TIGR00157">
    <property type="entry name" value="ribosome small subunit-dependent GTPase A"/>
    <property type="match status" value="1"/>
</dbReference>
<dbReference type="Proteomes" id="UP001221519">
    <property type="component" value="Chromosome"/>
</dbReference>
<evidence type="ECO:0000259" key="13">
    <source>
        <dbReference type="PROSITE" id="PS51721"/>
    </source>
</evidence>
<dbReference type="CDD" id="cd01854">
    <property type="entry name" value="YjeQ_EngC"/>
    <property type="match status" value="1"/>
</dbReference>
<dbReference type="InterPro" id="IPR010914">
    <property type="entry name" value="RsgA_GTPase_dom"/>
</dbReference>
<evidence type="ECO:0000256" key="8">
    <source>
        <dbReference type="ARBA" id="ARBA00022884"/>
    </source>
</evidence>
<feature type="domain" description="CP-type G" evidence="13">
    <location>
        <begin position="114"/>
        <end position="272"/>
    </location>
</feature>
<reference evidence="14 15" key="1">
    <citation type="submission" date="2023-02" db="EMBL/GenBank/DDBJ databases">
        <title>Pathogen: clinical or host-associated sample.</title>
        <authorList>
            <person name="Hergert J."/>
            <person name="Casey R."/>
            <person name="Wagner J."/>
            <person name="Young E.L."/>
            <person name="Oakeson K.F."/>
        </authorList>
    </citation>
    <scope>NUCLEOTIDE SEQUENCE [LARGE SCALE GENOMIC DNA]</scope>
    <source>
        <strain evidence="14 15">2022CK-00829</strain>
    </source>
</reference>
<keyword evidence="2 10" id="KW-0690">Ribosome biogenesis</keyword>
<sequence length="370" mass="41313">MKNKIQRTELIEFGWTASWDQKWEDVMSTFNHAEKETLRPARITTDYGQKYGILTAEGNKFGSLSGKARALFSEGSKPGVGDWVIVKTYGDDDDALIHGVLERNSVISRQAAGFETKEQIIAANVDTLFIVCALNGDYNSRRLERYLIMAWNSGVNPVIVLSKSDLCEDLSSYLTETEAIAPGVPVIPVSAHYELGKEALEVYTGSGKTVALVGSSGSGKSTMINWLTGESHQMTQEVREEDSRGRHTTTHREMFRLPQGGILIDTPGMRALSIWDDGEGISRTFEDIEQLAQQCRFTDCQHLKEVGCAVRVAIQTGELETKRLENYHKMLREIQFQVKKEAVAAKKSTRNAKHSTTRDKKGGWSKEIED</sequence>
<dbReference type="PANTHER" id="PTHR32120">
    <property type="entry name" value="SMALL RIBOSOMAL SUBUNIT BIOGENESIS GTPASE RSGA"/>
    <property type="match status" value="1"/>
</dbReference>
<dbReference type="Gene3D" id="1.10.40.50">
    <property type="entry name" value="Probable gtpase engc, domain 3"/>
    <property type="match status" value="1"/>
</dbReference>
<keyword evidence="15" id="KW-1185">Reference proteome</keyword>
<evidence type="ECO:0000256" key="4">
    <source>
        <dbReference type="ARBA" id="ARBA00022730"/>
    </source>
</evidence>
<feature type="binding site" evidence="10">
    <location>
        <position position="300"/>
    </location>
    <ligand>
        <name>Zn(2+)</name>
        <dbReference type="ChEBI" id="CHEBI:29105"/>
    </ligand>
</feature>
<keyword evidence="5 10" id="KW-0547">Nucleotide-binding</keyword>
<feature type="binding site" evidence="10">
    <location>
        <position position="295"/>
    </location>
    <ligand>
        <name>Zn(2+)</name>
        <dbReference type="ChEBI" id="CHEBI:29105"/>
    </ligand>
</feature>
<evidence type="ECO:0000256" key="10">
    <source>
        <dbReference type="HAMAP-Rule" id="MF_01820"/>
    </source>
</evidence>
<keyword evidence="3 10" id="KW-0479">Metal-binding</keyword>
<feature type="binding site" evidence="10">
    <location>
        <begin position="214"/>
        <end position="222"/>
    </location>
    <ligand>
        <name>GTP</name>
        <dbReference type="ChEBI" id="CHEBI:37565"/>
    </ligand>
</feature>
<protein>
    <recommendedName>
        <fullName evidence="10">Small ribosomal subunit biogenesis GTPase RsgA</fullName>
        <ecNumber evidence="10">3.6.1.-</ecNumber>
    </recommendedName>
</protein>
<comment type="cofactor">
    <cofactor evidence="10">
        <name>Zn(2+)</name>
        <dbReference type="ChEBI" id="CHEBI:29105"/>
    </cofactor>
    <text evidence="10">Binds 1 zinc ion per subunit.</text>
</comment>
<evidence type="ECO:0000256" key="11">
    <source>
        <dbReference type="SAM" id="MobiDB-lite"/>
    </source>
</evidence>
<name>A0ABY7XHD9_9BACL</name>
<evidence type="ECO:0000256" key="6">
    <source>
        <dbReference type="ARBA" id="ARBA00022801"/>
    </source>
</evidence>
<evidence type="ECO:0000259" key="12">
    <source>
        <dbReference type="PROSITE" id="PS50936"/>
    </source>
</evidence>
<keyword evidence="4 10" id="KW-0699">rRNA-binding</keyword>
<keyword evidence="6 10" id="KW-0378">Hydrolase</keyword>
<keyword evidence="1 10" id="KW-0963">Cytoplasm</keyword>
<comment type="subcellular location">
    <subcellularLocation>
        <location evidence="10">Cytoplasm</location>
    </subcellularLocation>
</comment>
<evidence type="ECO:0000313" key="14">
    <source>
        <dbReference type="EMBL" id="WDI04270.1"/>
    </source>
</evidence>
<keyword evidence="8 10" id="KW-0694">RNA-binding</keyword>
<dbReference type="PANTHER" id="PTHR32120:SF10">
    <property type="entry name" value="SMALL RIBOSOMAL SUBUNIT BIOGENESIS GTPASE RSGA"/>
    <property type="match status" value="1"/>
</dbReference>
<evidence type="ECO:0000256" key="7">
    <source>
        <dbReference type="ARBA" id="ARBA00022833"/>
    </source>
</evidence>
<dbReference type="InterPro" id="IPR030378">
    <property type="entry name" value="G_CP_dom"/>
</dbReference>
<dbReference type="Gene3D" id="3.40.50.300">
    <property type="entry name" value="P-loop containing nucleotide triphosphate hydrolases"/>
    <property type="match status" value="1"/>
</dbReference>
<evidence type="ECO:0000313" key="15">
    <source>
        <dbReference type="Proteomes" id="UP001221519"/>
    </source>
</evidence>
<evidence type="ECO:0000256" key="1">
    <source>
        <dbReference type="ARBA" id="ARBA00022490"/>
    </source>
</evidence>
<dbReference type="PROSITE" id="PS51721">
    <property type="entry name" value="G_CP"/>
    <property type="match status" value="1"/>
</dbReference>
<feature type="compositionally biased region" description="Basic and acidic residues" evidence="11">
    <location>
        <begin position="356"/>
        <end position="370"/>
    </location>
</feature>
<organism evidence="14 15">
    <name type="scientific">Paenibacillus urinalis</name>
    <dbReference type="NCBI Taxonomy" id="521520"/>
    <lineage>
        <taxon>Bacteria</taxon>
        <taxon>Bacillati</taxon>
        <taxon>Bacillota</taxon>
        <taxon>Bacilli</taxon>
        <taxon>Bacillales</taxon>
        <taxon>Paenibacillaceae</taxon>
        <taxon>Paenibacillus</taxon>
    </lineage>
</organism>
<evidence type="ECO:0000256" key="2">
    <source>
        <dbReference type="ARBA" id="ARBA00022517"/>
    </source>
</evidence>
<dbReference type="SUPFAM" id="SSF52540">
    <property type="entry name" value="P-loop containing nucleoside triphosphate hydrolases"/>
    <property type="match status" value="1"/>
</dbReference>
<feature type="region of interest" description="Disordered" evidence="11">
    <location>
        <begin position="344"/>
        <end position="370"/>
    </location>
</feature>
<comment type="function">
    <text evidence="10">One of several proteins that assist in the late maturation steps of the functional core of the 30S ribosomal subunit. Helps release RbfA from mature subunits. May play a role in the assembly of ribosomal proteins into the subunit. Circularly permuted GTPase that catalyzes slow GTP hydrolysis, GTPase activity is stimulated by the 30S ribosomal subunit.</text>
</comment>